<dbReference type="GO" id="GO:0004852">
    <property type="term" value="F:uroporphyrinogen-III synthase activity"/>
    <property type="evidence" value="ECO:0007669"/>
    <property type="project" value="InterPro"/>
</dbReference>
<dbReference type="InterPro" id="IPR039793">
    <property type="entry name" value="UROS/Hem4"/>
</dbReference>
<proteinExistence type="predicted"/>
<dbReference type="EMBL" id="QPJD01000004">
    <property type="protein sequence ID" value="RCW49425.1"/>
    <property type="molecule type" value="Genomic_DNA"/>
</dbReference>
<name>A0A368W828_9BACL</name>
<dbReference type="AlphaFoldDB" id="A0A368W828"/>
<dbReference type="PANTHER" id="PTHR40082:SF1">
    <property type="entry name" value="BLR5956 PROTEIN"/>
    <property type="match status" value="1"/>
</dbReference>
<protein>
    <submittedName>
        <fullName evidence="2">Uroporphyrinogen-III synthase</fullName>
    </submittedName>
</protein>
<comment type="caution">
    <text evidence="2">The sequence shown here is derived from an EMBL/GenBank/DDBJ whole genome shotgun (WGS) entry which is preliminary data.</text>
</comment>
<dbReference type="RefSeq" id="WP_114379346.1">
    <property type="nucleotide sequence ID" value="NZ_QPJD01000004.1"/>
</dbReference>
<dbReference type="Pfam" id="PF02602">
    <property type="entry name" value="HEM4"/>
    <property type="match status" value="1"/>
</dbReference>
<dbReference type="InterPro" id="IPR003754">
    <property type="entry name" value="4pyrrol_synth_uPrphyn_synth"/>
</dbReference>
<evidence type="ECO:0000259" key="1">
    <source>
        <dbReference type="Pfam" id="PF02602"/>
    </source>
</evidence>
<dbReference type="Gene3D" id="3.40.50.10090">
    <property type="match status" value="2"/>
</dbReference>
<dbReference type="NCBIfam" id="NF004584">
    <property type="entry name" value="PRK05928.2-1"/>
    <property type="match status" value="1"/>
</dbReference>
<gene>
    <name evidence="2" type="ORF">DFP97_10483</name>
</gene>
<organism evidence="2 3">
    <name type="scientific">Paenibacillus prosopidis</name>
    <dbReference type="NCBI Taxonomy" id="630520"/>
    <lineage>
        <taxon>Bacteria</taxon>
        <taxon>Bacillati</taxon>
        <taxon>Bacillota</taxon>
        <taxon>Bacilli</taxon>
        <taxon>Bacillales</taxon>
        <taxon>Paenibacillaceae</taxon>
        <taxon>Paenibacillus</taxon>
    </lineage>
</organism>
<dbReference type="OrthoDB" id="9775656at2"/>
<dbReference type="Proteomes" id="UP000252415">
    <property type="component" value="Unassembled WGS sequence"/>
</dbReference>
<evidence type="ECO:0000313" key="2">
    <source>
        <dbReference type="EMBL" id="RCW49425.1"/>
    </source>
</evidence>
<dbReference type="InterPro" id="IPR036108">
    <property type="entry name" value="4pyrrol_syn_uPrphyn_synt_sf"/>
</dbReference>
<sequence length="273" mass="29541">MGTAALKGKRIVIAGSQKTDEMGVIIEKQGGTPVIRSLQGLTVFDETIISDQLKQLANEGADWVILTTGIGAESLVKAAGKLGIDEAILNVLTQAKIATRGYKTSAFLKRTGLNAVVSDEDGTVHSLMQNLEACDFKGQRVWIQLHGEPSPELESFLVDKGAAYVQSVLPYRHTPPETSTLETILSELEEGSVDTVCFTTGVQVRYLFRYAIETGREKSLLAAFNGKVLAAAVGKVTAEALKEYGVTRIIVPETERMGAMIIEISRYYESLGE</sequence>
<dbReference type="GO" id="GO:0006780">
    <property type="term" value="P:uroporphyrinogen III biosynthetic process"/>
    <property type="evidence" value="ECO:0007669"/>
    <property type="project" value="InterPro"/>
</dbReference>
<dbReference type="PANTHER" id="PTHR40082">
    <property type="entry name" value="BLR5956 PROTEIN"/>
    <property type="match status" value="1"/>
</dbReference>
<feature type="domain" description="Tetrapyrrole biosynthesis uroporphyrinogen III synthase" evidence="1">
    <location>
        <begin position="22"/>
        <end position="261"/>
    </location>
</feature>
<dbReference type="SUPFAM" id="SSF69618">
    <property type="entry name" value="HemD-like"/>
    <property type="match status" value="1"/>
</dbReference>
<keyword evidence="3" id="KW-1185">Reference proteome</keyword>
<dbReference type="CDD" id="cd06578">
    <property type="entry name" value="HemD"/>
    <property type="match status" value="1"/>
</dbReference>
<reference evidence="2 3" key="1">
    <citation type="submission" date="2018-07" db="EMBL/GenBank/DDBJ databases">
        <title>Genomic Encyclopedia of Type Strains, Phase III (KMG-III): the genomes of soil and plant-associated and newly described type strains.</title>
        <authorList>
            <person name="Whitman W."/>
        </authorList>
    </citation>
    <scope>NUCLEOTIDE SEQUENCE [LARGE SCALE GENOMIC DNA]</scope>
    <source>
        <strain evidence="2 3">CECT 7506</strain>
    </source>
</reference>
<accession>A0A368W828</accession>
<evidence type="ECO:0000313" key="3">
    <source>
        <dbReference type="Proteomes" id="UP000252415"/>
    </source>
</evidence>